<dbReference type="RefSeq" id="WP_058298618.1">
    <property type="nucleotide sequence ID" value="NZ_FMAU01000002.1"/>
</dbReference>
<dbReference type="InterPro" id="IPR027434">
    <property type="entry name" value="Homing_endonucl"/>
</dbReference>
<organism evidence="2 3">
    <name type="scientific">[Bacillus] enclensis</name>
    <dbReference type="NCBI Taxonomy" id="1402860"/>
    <lineage>
        <taxon>Bacteria</taxon>
        <taxon>Bacillati</taxon>
        <taxon>Bacillota</taxon>
        <taxon>Bacilli</taxon>
        <taxon>Bacillales</taxon>
        <taxon>Bacillaceae</taxon>
        <taxon>Rossellomorea</taxon>
    </lineage>
</organism>
<accession>A0A0V8HJZ4</accession>
<gene>
    <name evidence="2" type="ORF">GA0061094_2503</name>
</gene>
<dbReference type="InterPro" id="IPR004860">
    <property type="entry name" value="LAGLIDADG_dom"/>
</dbReference>
<evidence type="ECO:0000259" key="1">
    <source>
        <dbReference type="PROSITE" id="PS50819"/>
    </source>
</evidence>
<reference evidence="3" key="1">
    <citation type="submission" date="2016-08" db="EMBL/GenBank/DDBJ databases">
        <authorList>
            <person name="Varghese N."/>
            <person name="Submissions Spin"/>
        </authorList>
    </citation>
    <scope>NUCLEOTIDE SEQUENCE [LARGE SCALE GENOMIC DNA]</scope>
    <source>
        <strain evidence="3">SGD-1123</strain>
    </source>
</reference>
<dbReference type="Gene3D" id="3.10.28.10">
    <property type="entry name" value="Homing endonucleases"/>
    <property type="match status" value="1"/>
</dbReference>
<keyword evidence="2" id="KW-0540">Nuclease</keyword>
<dbReference type="Proteomes" id="UP000181997">
    <property type="component" value="Unassembled WGS sequence"/>
</dbReference>
<keyword evidence="2" id="KW-0378">Hydrolase</keyword>
<protein>
    <submittedName>
        <fullName evidence="2">DNA endonuclease</fullName>
    </submittedName>
</protein>
<dbReference type="InterPro" id="IPR006142">
    <property type="entry name" value="INTEIN"/>
</dbReference>
<dbReference type="OrthoDB" id="961985at2"/>
<feature type="domain" description="DOD-type homing endonuclease" evidence="1">
    <location>
        <begin position="75"/>
        <end position="204"/>
    </location>
</feature>
<name>A0A0V8HJZ4_9BACI</name>
<dbReference type="InterPro" id="IPR004042">
    <property type="entry name" value="Intein_endonuc_central"/>
</dbReference>
<dbReference type="GO" id="GO:0004519">
    <property type="term" value="F:endonuclease activity"/>
    <property type="evidence" value="ECO:0007669"/>
    <property type="project" value="UniProtKB-KW"/>
</dbReference>
<dbReference type="GO" id="GO:0016539">
    <property type="term" value="P:intein-mediated protein splicing"/>
    <property type="evidence" value="ECO:0007669"/>
    <property type="project" value="InterPro"/>
</dbReference>
<dbReference type="EMBL" id="FMAU01000002">
    <property type="protein sequence ID" value="SCC10186.1"/>
    <property type="molecule type" value="Genomic_DNA"/>
</dbReference>
<dbReference type="Pfam" id="PF14528">
    <property type="entry name" value="LAGLIDADG_3"/>
    <property type="match status" value="2"/>
</dbReference>
<evidence type="ECO:0000313" key="3">
    <source>
        <dbReference type="Proteomes" id="UP000181997"/>
    </source>
</evidence>
<dbReference type="Gene3D" id="1.10.10.60">
    <property type="entry name" value="Homeodomain-like"/>
    <property type="match status" value="1"/>
</dbReference>
<evidence type="ECO:0000313" key="2">
    <source>
        <dbReference type="EMBL" id="SCC10186.1"/>
    </source>
</evidence>
<sequence>MAKNKCTLEALEIVKLYEEGMRTVKIAEMANVSPRYVNQVLRKNNVKRRAKGSWNRKYTVNEHYFNTWSNNMAYILGFFAADGHISSRTQLVTFSQKDKAILEQIRNELGSNQPLTQNDSTGVYLLNIGSKIMKEDLINLHGMSSEKSHTLTFPTIPDKYLSHFVRGYFDGDGCVNYKQRVVSFVGSSLLFQEELKIKLEALKLSPYIKKYRKHWRLFITGRRSIQIFKRWVYENKELYIARKHEEFELEPIKDINQIPERSLKRTKEAIMKRKHQFIELRKSNISNESICEELKISISTYHKWLKEDTEFRQAVNKIHYI</sequence>
<dbReference type="AlphaFoldDB" id="A0A0V8HJZ4"/>
<proteinExistence type="predicted"/>
<dbReference type="SUPFAM" id="SSF55608">
    <property type="entry name" value="Homing endonucleases"/>
    <property type="match status" value="2"/>
</dbReference>
<dbReference type="PROSITE" id="PS50819">
    <property type="entry name" value="INTEIN_ENDONUCLEASE"/>
    <property type="match status" value="1"/>
</dbReference>
<dbReference type="PRINTS" id="PR00379">
    <property type="entry name" value="INTEIN"/>
</dbReference>
<keyword evidence="2" id="KW-0255">Endonuclease</keyword>
<keyword evidence="3" id="KW-1185">Reference proteome</keyword>